<evidence type="ECO:0000313" key="1">
    <source>
        <dbReference type="EMBL" id="ACJ75095.1"/>
    </source>
</evidence>
<keyword evidence="2" id="KW-1185">Reference proteome</keyword>
<dbReference type="EMBL" id="CP001185">
    <property type="protein sequence ID" value="ACJ75095.1"/>
    <property type="molecule type" value="Genomic_DNA"/>
</dbReference>
<protein>
    <submittedName>
        <fullName evidence="1">Uncharacterized protein</fullName>
    </submittedName>
</protein>
<proteinExistence type="predicted"/>
<accession>B7IG81</accession>
<gene>
    <name evidence="1" type="ordered locus">THA_609</name>
</gene>
<reference evidence="1 2" key="1">
    <citation type="journal article" date="2009" name="J. Bacteriol.">
        <title>The genome of Thermosipho africanus TCF52B: lateral genetic connections to the Firmicutes and Archaea.</title>
        <authorList>
            <person name="Nesboe C.L."/>
            <person name="Bapteste E."/>
            <person name="Curtis B."/>
            <person name="Dahle H."/>
            <person name="Lopez P."/>
            <person name="Macleod D."/>
            <person name="Dlutek M."/>
            <person name="Bowman S."/>
            <person name="Zhaxybayeva O."/>
            <person name="Birkeland N.-K."/>
            <person name="Doolittle W.F."/>
        </authorList>
    </citation>
    <scope>NUCLEOTIDE SEQUENCE [LARGE SCALE GENOMIC DNA]</scope>
    <source>
        <strain evidence="1 2">TCF52B</strain>
    </source>
</reference>
<dbReference type="HOGENOM" id="CLU_3190080_0_0_0"/>
<dbReference type="KEGG" id="taf:THA_609"/>
<organism evidence="1 2">
    <name type="scientific">Thermosipho africanus (strain TCF52B)</name>
    <dbReference type="NCBI Taxonomy" id="484019"/>
    <lineage>
        <taxon>Bacteria</taxon>
        <taxon>Thermotogati</taxon>
        <taxon>Thermotogota</taxon>
        <taxon>Thermotogae</taxon>
        <taxon>Thermotogales</taxon>
        <taxon>Fervidobacteriaceae</taxon>
        <taxon>Thermosipho</taxon>
    </lineage>
</organism>
<name>B7IG81_THEAB</name>
<evidence type="ECO:0000313" key="2">
    <source>
        <dbReference type="Proteomes" id="UP000002453"/>
    </source>
</evidence>
<sequence>MYFNETIIPRISKITGNRKNESLSHKRVVSDCVVFGTYPMSSKKTP</sequence>
<dbReference type="AlphaFoldDB" id="B7IG81"/>
<dbReference type="STRING" id="484019.THA_609"/>
<dbReference type="Proteomes" id="UP000002453">
    <property type="component" value="Chromosome"/>
</dbReference>